<sequence length="131" mass="15561">MDVKKMIQNMTYEEFIHSFHSAQPEICDKTQENGDCEMMHALQILSGKWRMSVIYELSKQKAYRFGQLKRAIPGITNTMLTTILRELEEYRIVSRKQFNEIPPHVEYSLTQKGKDLFPLFFEMIKWSAKYS</sequence>
<feature type="domain" description="HTH hxlR-type" evidence="4">
    <location>
        <begin position="36"/>
        <end position="131"/>
    </location>
</feature>
<keyword evidence="1" id="KW-0805">Transcription regulation</keyword>
<dbReference type="EMBL" id="JAMZFV010000002">
    <property type="protein sequence ID" value="MCP1109047.1"/>
    <property type="molecule type" value="Genomic_DNA"/>
</dbReference>
<dbReference type="InterPro" id="IPR036390">
    <property type="entry name" value="WH_DNA-bd_sf"/>
</dbReference>
<dbReference type="Proteomes" id="UP001523565">
    <property type="component" value="Unassembled WGS sequence"/>
</dbReference>
<dbReference type="InterPro" id="IPR002577">
    <property type="entry name" value="HTH_HxlR"/>
</dbReference>
<dbReference type="PANTHER" id="PTHR33204:SF29">
    <property type="entry name" value="TRANSCRIPTIONAL REGULATOR"/>
    <property type="match status" value="1"/>
</dbReference>
<organism evidence="5 6">
    <name type="scientific">Ohessyouella blattaphilus</name>
    <dbReference type="NCBI Taxonomy" id="2949333"/>
    <lineage>
        <taxon>Bacteria</taxon>
        <taxon>Bacillati</taxon>
        <taxon>Bacillota</taxon>
        <taxon>Clostridia</taxon>
        <taxon>Lachnospirales</taxon>
        <taxon>Lachnospiraceae</taxon>
        <taxon>Ohessyouella</taxon>
    </lineage>
</organism>
<reference evidence="5 6" key="1">
    <citation type="journal article" date="2022" name="Genome Biol. Evol.">
        <title>Host diet, physiology and behaviors set the stage for Lachnospiraceae cladogenesis.</title>
        <authorList>
            <person name="Vera-Ponce De Leon A."/>
            <person name="Schneider M."/>
            <person name="Jahnes B.C."/>
            <person name="Sadowski V."/>
            <person name="Camuy-Velez L.A."/>
            <person name="Duan J."/>
            <person name="Sabree Z.L."/>
        </authorList>
    </citation>
    <scope>NUCLEOTIDE SEQUENCE [LARGE SCALE GENOMIC DNA]</scope>
    <source>
        <strain evidence="5 6">PAL227</strain>
    </source>
</reference>
<dbReference type="PANTHER" id="PTHR33204">
    <property type="entry name" value="TRANSCRIPTIONAL REGULATOR, MARR FAMILY"/>
    <property type="match status" value="1"/>
</dbReference>
<dbReference type="Pfam" id="PF01638">
    <property type="entry name" value="HxlR"/>
    <property type="match status" value="1"/>
</dbReference>
<dbReference type="Gene3D" id="1.10.10.10">
    <property type="entry name" value="Winged helix-like DNA-binding domain superfamily/Winged helix DNA-binding domain"/>
    <property type="match status" value="1"/>
</dbReference>
<evidence type="ECO:0000313" key="5">
    <source>
        <dbReference type="EMBL" id="MCP1109047.1"/>
    </source>
</evidence>
<evidence type="ECO:0000256" key="1">
    <source>
        <dbReference type="ARBA" id="ARBA00023015"/>
    </source>
</evidence>
<dbReference type="PROSITE" id="PS51118">
    <property type="entry name" value="HTH_HXLR"/>
    <property type="match status" value="1"/>
</dbReference>
<evidence type="ECO:0000313" key="6">
    <source>
        <dbReference type="Proteomes" id="UP001523565"/>
    </source>
</evidence>
<evidence type="ECO:0000259" key="4">
    <source>
        <dbReference type="PROSITE" id="PS51118"/>
    </source>
</evidence>
<gene>
    <name evidence="5" type="ORF">NK118_02165</name>
</gene>
<protein>
    <submittedName>
        <fullName evidence="5">Helix-turn-helix transcriptional regulator</fullName>
    </submittedName>
</protein>
<dbReference type="InterPro" id="IPR036388">
    <property type="entry name" value="WH-like_DNA-bd_sf"/>
</dbReference>
<keyword evidence="2" id="KW-0238">DNA-binding</keyword>
<evidence type="ECO:0000256" key="2">
    <source>
        <dbReference type="ARBA" id="ARBA00023125"/>
    </source>
</evidence>
<dbReference type="RefSeq" id="WP_262067957.1">
    <property type="nucleotide sequence ID" value="NZ_JAMXOC010000002.1"/>
</dbReference>
<keyword evidence="3" id="KW-0804">Transcription</keyword>
<evidence type="ECO:0000256" key="3">
    <source>
        <dbReference type="ARBA" id="ARBA00023163"/>
    </source>
</evidence>
<name>A0ABT1EH03_9FIRM</name>
<dbReference type="SUPFAM" id="SSF46785">
    <property type="entry name" value="Winged helix' DNA-binding domain"/>
    <property type="match status" value="1"/>
</dbReference>
<comment type="caution">
    <text evidence="5">The sequence shown here is derived from an EMBL/GenBank/DDBJ whole genome shotgun (WGS) entry which is preliminary data.</text>
</comment>
<keyword evidence="6" id="KW-1185">Reference proteome</keyword>
<accession>A0ABT1EH03</accession>
<proteinExistence type="predicted"/>